<sequence length="352" mass="38129">MTHPARLARAQRLVREAEGHDLRLVCDPAPEKGPATLRTARAAWAAVEPGATHHLVVTDDTVFGPGFLDHVERAVRRRPHQALVFFTEWGSRTASALRIAALCGRPWTEVVDFYLPDLALVMPAEVARGFDDYAASLPEDTLSDHVLHDHLARAGMTALVSVPNLVDHADVPSLIQHEQMGLRPSACFTPELAAAGVPEGDPLTGLTTVPFFSWWNLQAECFVRDDGTSSEWRKEQLAVVLARRGLTAADDDGDGPFASAVGRLEHLSGLLSRSLLRTLWLTAYGVGLIAAERSSEIDMTSAAARTSLRSLAPGGLRRIIDPQASPQAYELLNAFVESAVRSGVEGRERVSS</sequence>
<evidence type="ECO:0000313" key="1">
    <source>
        <dbReference type="EMBL" id="GAA4640515.1"/>
    </source>
</evidence>
<gene>
    <name evidence="1" type="ORF">GCM10023196_106290</name>
</gene>
<dbReference type="Proteomes" id="UP001501442">
    <property type="component" value="Unassembled WGS sequence"/>
</dbReference>
<dbReference type="RefSeq" id="WP_345444296.1">
    <property type="nucleotide sequence ID" value="NZ_BAABHK010000033.1"/>
</dbReference>
<accession>A0ABP8UWR4</accession>
<name>A0ABP8UWR4_9ACTN</name>
<evidence type="ECO:0000313" key="2">
    <source>
        <dbReference type="Proteomes" id="UP001501442"/>
    </source>
</evidence>
<dbReference type="EMBL" id="BAABHK010000033">
    <property type="protein sequence ID" value="GAA4640515.1"/>
    <property type="molecule type" value="Genomic_DNA"/>
</dbReference>
<protein>
    <recommendedName>
        <fullName evidence="3">Glycosyltransferase</fullName>
    </recommendedName>
</protein>
<proteinExistence type="predicted"/>
<organism evidence="1 2">
    <name type="scientific">Actinoallomurus vinaceus</name>
    <dbReference type="NCBI Taxonomy" id="1080074"/>
    <lineage>
        <taxon>Bacteria</taxon>
        <taxon>Bacillati</taxon>
        <taxon>Actinomycetota</taxon>
        <taxon>Actinomycetes</taxon>
        <taxon>Streptosporangiales</taxon>
        <taxon>Thermomonosporaceae</taxon>
        <taxon>Actinoallomurus</taxon>
    </lineage>
</organism>
<reference evidence="2" key="1">
    <citation type="journal article" date="2019" name="Int. J. Syst. Evol. Microbiol.">
        <title>The Global Catalogue of Microorganisms (GCM) 10K type strain sequencing project: providing services to taxonomists for standard genome sequencing and annotation.</title>
        <authorList>
            <consortium name="The Broad Institute Genomics Platform"/>
            <consortium name="The Broad Institute Genome Sequencing Center for Infectious Disease"/>
            <person name="Wu L."/>
            <person name="Ma J."/>
        </authorList>
    </citation>
    <scope>NUCLEOTIDE SEQUENCE [LARGE SCALE GENOMIC DNA]</scope>
    <source>
        <strain evidence="2">JCM 17939</strain>
    </source>
</reference>
<evidence type="ECO:0008006" key="3">
    <source>
        <dbReference type="Google" id="ProtNLM"/>
    </source>
</evidence>
<comment type="caution">
    <text evidence="1">The sequence shown here is derived from an EMBL/GenBank/DDBJ whole genome shotgun (WGS) entry which is preliminary data.</text>
</comment>
<keyword evidence="2" id="KW-1185">Reference proteome</keyword>